<dbReference type="WBParaSite" id="L893_g13268.t1">
    <property type="protein sequence ID" value="L893_g13268.t1"/>
    <property type="gene ID" value="L893_g13268"/>
</dbReference>
<organism evidence="1 2">
    <name type="scientific">Steinernema glaseri</name>
    <dbReference type="NCBI Taxonomy" id="37863"/>
    <lineage>
        <taxon>Eukaryota</taxon>
        <taxon>Metazoa</taxon>
        <taxon>Ecdysozoa</taxon>
        <taxon>Nematoda</taxon>
        <taxon>Chromadorea</taxon>
        <taxon>Rhabditida</taxon>
        <taxon>Tylenchina</taxon>
        <taxon>Panagrolaimomorpha</taxon>
        <taxon>Strongyloidoidea</taxon>
        <taxon>Steinernematidae</taxon>
        <taxon>Steinernema</taxon>
    </lineage>
</organism>
<name>A0A1I7Y6L9_9BILA</name>
<protein>
    <submittedName>
        <fullName evidence="2">SET domain-containing protein</fullName>
    </submittedName>
</protein>
<sequence length="488" mass="55935">MAILTVLPDNDVANMGDPRYDQHVGISELWNRGRTLESVAGTKPKCLRDSVDEDDKNFDEYEILCPKPQDCLPPSEQVLKAIIKANLMIDDQSVDEIFAQPNAVKCTSEFLSTKPGTPTVLIVYNDKTEEKPGTPTTPTTVTTDVSKFSINIAQEKHDVTALQFYFAMADLIILHMKFDHTKIPEERLFAFRPTIKDNFFMYTDAAQRQAVILSKAIETVFSLAVVEMDFEGGGHTKPLFAMSAVLQWILQQCKVAVTRDLFDNEYSIVRFIFSYLYCLWHLHAAPQHLILCRLMQSVIGTVIEAFEEDMQLLIINYLGQVAKLPIPERCAFNVGALQGRVVDFYRARYLKQKFWRHFPTFWNEMCTTKYELPHEADSYYLSCISLAELRIRTGMPDHHPEWLRGNTNYFRDHDVEKQLQSWGTLLDDFVELLKRTEDAQKHSPSPPMDHLEGIPPHMMDCAKTKTRLLIAQLGQAEQLLLNYPDDTA</sequence>
<keyword evidence="1" id="KW-1185">Reference proteome</keyword>
<proteinExistence type="predicted"/>
<accession>A0A1I7Y6L9</accession>
<evidence type="ECO:0000313" key="2">
    <source>
        <dbReference type="WBParaSite" id="L893_g13268.t1"/>
    </source>
</evidence>
<dbReference type="AlphaFoldDB" id="A0A1I7Y6L9"/>
<dbReference type="Proteomes" id="UP000095287">
    <property type="component" value="Unplaced"/>
</dbReference>
<evidence type="ECO:0000313" key="1">
    <source>
        <dbReference type="Proteomes" id="UP000095287"/>
    </source>
</evidence>
<reference evidence="2" key="1">
    <citation type="submission" date="2016-11" db="UniProtKB">
        <authorList>
            <consortium name="WormBaseParasite"/>
        </authorList>
    </citation>
    <scope>IDENTIFICATION</scope>
</reference>